<reference evidence="1" key="2">
    <citation type="submission" date="2012-06" db="EMBL/GenBank/DDBJ databases">
        <authorList>
            <person name="Yu Y."/>
            <person name="Currie J."/>
            <person name="Lomeli R."/>
            <person name="Angelova A."/>
            <person name="Collura K."/>
            <person name="Wissotski M."/>
            <person name="Campos D."/>
            <person name="Kudrna D."/>
            <person name="Golser W."/>
            <person name="Ashely E."/>
            <person name="Descour A."/>
            <person name="Fernandes J."/>
            <person name="Soderlund C."/>
            <person name="Walbot V."/>
        </authorList>
    </citation>
    <scope>NUCLEOTIDE SEQUENCE</scope>
    <source>
        <strain evidence="1">B73</strain>
    </source>
</reference>
<accession>C0PIS2</accession>
<name>C0PIS2_MAIZE</name>
<protein>
    <submittedName>
        <fullName evidence="1">Uncharacterized protein</fullName>
    </submittedName>
</protein>
<dbReference type="AlphaFoldDB" id="C0PIS2"/>
<sequence>MLLLTRRVLTEQTHQRKALVAPRQRLERQCQAQRHKRTLQQSKEVIGVEGIAVVCADYTWHGFRMRPQKPCSC</sequence>
<proteinExistence type="evidence at transcript level"/>
<reference evidence="1" key="1">
    <citation type="journal article" date="2009" name="PLoS Genet.">
        <title>Sequencing, mapping, and analysis of 27,455 maize full-length cDNAs.</title>
        <authorList>
            <person name="Soderlund C."/>
            <person name="Descour A."/>
            <person name="Kudrna D."/>
            <person name="Bomhoff M."/>
            <person name="Boyd L."/>
            <person name="Currie J."/>
            <person name="Angelova A."/>
            <person name="Collura K."/>
            <person name="Wissotski M."/>
            <person name="Ashley E."/>
            <person name="Morrow D."/>
            <person name="Fernandes J."/>
            <person name="Walbot V."/>
            <person name="Yu Y."/>
        </authorList>
    </citation>
    <scope>NUCLEOTIDE SEQUENCE</scope>
    <source>
        <strain evidence="1">B73</strain>
    </source>
</reference>
<organism evidence="1">
    <name type="scientific">Zea mays</name>
    <name type="common">Maize</name>
    <dbReference type="NCBI Taxonomy" id="4577"/>
    <lineage>
        <taxon>Eukaryota</taxon>
        <taxon>Viridiplantae</taxon>
        <taxon>Streptophyta</taxon>
        <taxon>Embryophyta</taxon>
        <taxon>Tracheophyta</taxon>
        <taxon>Spermatophyta</taxon>
        <taxon>Magnoliopsida</taxon>
        <taxon>Liliopsida</taxon>
        <taxon>Poales</taxon>
        <taxon>Poaceae</taxon>
        <taxon>PACMAD clade</taxon>
        <taxon>Panicoideae</taxon>
        <taxon>Andropogonodae</taxon>
        <taxon>Andropogoneae</taxon>
        <taxon>Tripsacinae</taxon>
        <taxon>Zea</taxon>
    </lineage>
</organism>
<dbReference type="EMBL" id="BT068191">
    <property type="protein sequence ID" value="ACN35088.1"/>
    <property type="molecule type" value="mRNA"/>
</dbReference>
<evidence type="ECO:0000313" key="1">
    <source>
        <dbReference type="EMBL" id="ACN35088.1"/>
    </source>
</evidence>